<keyword evidence="2 5" id="KW-0812">Transmembrane</keyword>
<keyword evidence="5" id="KW-0813">Transport</keyword>
<evidence type="ECO:0000259" key="7">
    <source>
        <dbReference type="Pfam" id="PF00361"/>
    </source>
</evidence>
<dbReference type="HAMAP" id="MF_00445">
    <property type="entry name" value="NDH1_NuoN_1"/>
    <property type="match status" value="1"/>
</dbReference>
<comment type="subcellular location">
    <subcellularLocation>
        <location evidence="5">Cell membrane</location>
        <topology evidence="5">Multi-pass membrane protein</topology>
    </subcellularLocation>
    <subcellularLocation>
        <location evidence="1">Endomembrane system</location>
        <topology evidence="1">Multi-pass membrane protein</topology>
    </subcellularLocation>
    <subcellularLocation>
        <location evidence="6">Membrane</location>
        <topology evidence="6">Multi-pass membrane protein</topology>
    </subcellularLocation>
</comment>
<feature type="transmembrane region" description="Helical" evidence="5">
    <location>
        <begin position="73"/>
        <end position="91"/>
    </location>
</feature>
<keyword evidence="5" id="KW-1003">Cell membrane</keyword>
<evidence type="ECO:0000313" key="8">
    <source>
        <dbReference type="EMBL" id="SHF32417.1"/>
    </source>
</evidence>
<feature type="transmembrane region" description="Helical" evidence="5">
    <location>
        <begin position="159"/>
        <end position="185"/>
    </location>
</feature>
<evidence type="ECO:0000256" key="4">
    <source>
        <dbReference type="ARBA" id="ARBA00023136"/>
    </source>
</evidence>
<gene>
    <name evidence="5" type="primary">nuoN</name>
    <name evidence="8" type="ORF">SAMN02745133_02359</name>
</gene>
<keyword evidence="5" id="KW-0874">Quinone</keyword>
<dbReference type="Proteomes" id="UP000184148">
    <property type="component" value="Unassembled WGS sequence"/>
</dbReference>
<evidence type="ECO:0000256" key="5">
    <source>
        <dbReference type="HAMAP-Rule" id="MF_00445"/>
    </source>
</evidence>
<keyword evidence="4 5" id="KW-0472">Membrane</keyword>
<feature type="transmembrane region" description="Helical" evidence="5">
    <location>
        <begin position="364"/>
        <end position="386"/>
    </location>
</feature>
<evidence type="ECO:0000256" key="6">
    <source>
        <dbReference type="RuleBase" id="RU000320"/>
    </source>
</evidence>
<feature type="transmembrane region" description="Helical" evidence="5">
    <location>
        <begin position="239"/>
        <end position="261"/>
    </location>
</feature>
<dbReference type="OrthoDB" id="9807568at2"/>
<evidence type="ECO:0000256" key="3">
    <source>
        <dbReference type="ARBA" id="ARBA00022989"/>
    </source>
</evidence>
<dbReference type="RefSeq" id="WP_073239590.1">
    <property type="nucleotide sequence ID" value="NZ_FQUY01000018.1"/>
</dbReference>
<comment type="similarity">
    <text evidence="5">Belongs to the complex I subunit 2 family.</text>
</comment>
<dbReference type="NCBIfam" id="TIGR01770">
    <property type="entry name" value="NDH_I_N"/>
    <property type="match status" value="1"/>
</dbReference>
<dbReference type="GO" id="GO:0008137">
    <property type="term" value="F:NADH dehydrogenase (ubiquinone) activity"/>
    <property type="evidence" value="ECO:0007669"/>
    <property type="project" value="InterPro"/>
</dbReference>
<feature type="transmembrane region" description="Helical" evidence="5">
    <location>
        <begin position="103"/>
        <end position="121"/>
    </location>
</feature>
<dbReference type="AlphaFoldDB" id="A0A1M5AQN7"/>
<dbReference type="InterPro" id="IPR010096">
    <property type="entry name" value="NADH-Q_OxRdtase_suN/2"/>
</dbReference>
<feature type="transmembrane region" description="Helical" evidence="5">
    <location>
        <begin position="267"/>
        <end position="288"/>
    </location>
</feature>
<dbReference type="PRINTS" id="PR01434">
    <property type="entry name" value="NADHDHGNASE5"/>
</dbReference>
<dbReference type="EC" id="7.1.1.-" evidence="5"/>
<dbReference type="GO" id="GO:0048038">
    <property type="term" value="F:quinone binding"/>
    <property type="evidence" value="ECO:0007669"/>
    <property type="project" value="UniProtKB-KW"/>
</dbReference>
<accession>A0A1M5AQN7</accession>
<keyword evidence="3 5" id="KW-1133">Transmembrane helix</keyword>
<keyword evidence="9" id="KW-1185">Reference proteome</keyword>
<dbReference type="STRING" id="1121429.SAMN02745133_02359"/>
<feature type="transmembrane region" description="Helical" evidence="5">
    <location>
        <begin position="295"/>
        <end position="314"/>
    </location>
</feature>
<comment type="function">
    <text evidence="5">NDH-1 shuttles electrons from NADH, via FMN and iron-sulfur (Fe-S) centers, to quinones in the respiratory chain. The immediate electron acceptor for the enzyme in this species is believed to be a menaquinone. Couples the redox reaction to proton translocation (for every two electrons transferred, four hydrogen ions are translocated across the cytoplasmic membrane), and thus conserves the redox energy in a proton gradient.</text>
</comment>
<feature type="transmembrane region" description="Helical" evidence="5">
    <location>
        <begin position="326"/>
        <end position="344"/>
    </location>
</feature>
<dbReference type="PANTHER" id="PTHR22773">
    <property type="entry name" value="NADH DEHYDROGENASE"/>
    <property type="match status" value="1"/>
</dbReference>
<evidence type="ECO:0000313" key="9">
    <source>
        <dbReference type="Proteomes" id="UP000184148"/>
    </source>
</evidence>
<comment type="catalytic activity">
    <reaction evidence="5">
        <text>a quinone + NADH + 5 H(+)(in) = a quinol + NAD(+) + 4 H(+)(out)</text>
        <dbReference type="Rhea" id="RHEA:57888"/>
        <dbReference type="ChEBI" id="CHEBI:15378"/>
        <dbReference type="ChEBI" id="CHEBI:24646"/>
        <dbReference type="ChEBI" id="CHEBI:57540"/>
        <dbReference type="ChEBI" id="CHEBI:57945"/>
        <dbReference type="ChEBI" id="CHEBI:132124"/>
    </reaction>
</comment>
<feature type="transmembrane region" description="Helical" evidence="5">
    <location>
        <begin position="398"/>
        <end position="418"/>
    </location>
</feature>
<dbReference type="GO" id="GO:0005886">
    <property type="term" value="C:plasma membrane"/>
    <property type="evidence" value="ECO:0007669"/>
    <property type="project" value="UniProtKB-SubCell"/>
</dbReference>
<proteinExistence type="inferred from homology"/>
<organism evidence="8 9">
    <name type="scientific">Desulforamulus putei DSM 12395</name>
    <dbReference type="NCBI Taxonomy" id="1121429"/>
    <lineage>
        <taxon>Bacteria</taxon>
        <taxon>Bacillati</taxon>
        <taxon>Bacillota</taxon>
        <taxon>Clostridia</taxon>
        <taxon>Eubacteriales</taxon>
        <taxon>Peptococcaceae</taxon>
        <taxon>Desulforamulus</taxon>
    </lineage>
</organism>
<feature type="transmembrane region" description="Helical" evidence="5">
    <location>
        <begin position="35"/>
        <end position="53"/>
    </location>
</feature>
<reference evidence="9" key="1">
    <citation type="submission" date="2016-11" db="EMBL/GenBank/DDBJ databases">
        <authorList>
            <person name="Varghese N."/>
            <person name="Submissions S."/>
        </authorList>
    </citation>
    <scope>NUCLEOTIDE SEQUENCE [LARGE SCALE GENOMIC DNA]</scope>
    <source>
        <strain evidence="9">DSM 12395</strain>
    </source>
</reference>
<keyword evidence="5" id="KW-1278">Translocase</keyword>
<dbReference type="InterPro" id="IPR001750">
    <property type="entry name" value="ND/Mrp_TM"/>
</dbReference>
<dbReference type="GO" id="GO:0012505">
    <property type="term" value="C:endomembrane system"/>
    <property type="evidence" value="ECO:0007669"/>
    <property type="project" value="UniProtKB-SubCell"/>
</dbReference>
<evidence type="ECO:0000256" key="2">
    <source>
        <dbReference type="ARBA" id="ARBA00022692"/>
    </source>
</evidence>
<dbReference type="GO" id="GO:0042773">
    <property type="term" value="P:ATP synthesis coupled electron transport"/>
    <property type="evidence" value="ECO:0007669"/>
    <property type="project" value="InterPro"/>
</dbReference>
<feature type="transmembrane region" description="Helical" evidence="5">
    <location>
        <begin position="197"/>
        <end position="218"/>
    </location>
</feature>
<sequence>MSFDFSLLTTELAMFVLGLTTFVLGLVVPSGSRRGLGSFAVLGLLLVLGITVVNRSHQGELLNGMYLVDGYAAFFKILFLMAAILVIFGSFRYVDQHVGNHFEYYSTVIFATLGMIVMASAGDFITLYLGMELMTISFIILVAFRFIEGKSLEAGIKYLLLAAMSSAVTLYGLSLVYGATGTIIIGQVAQAVAGGGASPLLIVGLTMLVAGLGFKVAAVPFHMWSPDVYEGAPTPVTSFLAVGSKAASFAVLLRLFIGGLAELHGQWAMLVAVLAALSMLIGNLVAIPQTNIKRMLAYSSIAQAGYILVGLVAATEAGIKGVMFYAFLYVFATVGAFTVVAAVYNKIHSDEIADYAGLVQRAPLAATVMLVCLLSMAGIPPLAGFVGKFYLFKTVVEGYMWLVYLGLIMSMVSVYYYLRVVLVMFRDDPKDPSPIELGSATTLTLFIALVTTIVLGIYPGPLAEVANMAAQSFFLH</sequence>
<dbReference type="EMBL" id="FQUY01000018">
    <property type="protein sequence ID" value="SHF32417.1"/>
    <property type="molecule type" value="Genomic_DNA"/>
</dbReference>
<dbReference type="Pfam" id="PF00361">
    <property type="entry name" value="Proton_antipo_M"/>
    <property type="match status" value="1"/>
</dbReference>
<dbReference type="GO" id="GO:0050136">
    <property type="term" value="F:NADH dehydrogenase (quinone) (non-electrogenic) activity"/>
    <property type="evidence" value="ECO:0007669"/>
    <property type="project" value="UniProtKB-UniRule"/>
</dbReference>
<keyword evidence="5" id="KW-0520">NAD</keyword>
<evidence type="ECO:0000256" key="1">
    <source>
        <dbReference type="ARBA" id="ARBA00004127"/>
    </source>
</evidence>
<comment type="subunit">
    <text evidence="5">NDH-1 is composed of 14 different subunits. Subunits NuoA, H, J, K, L, M, N constitute the membrane sector of the complex.</text>
</comment>
<name>A0A1M5AQN7_9FIRM</name>
<feature type="transmembrane region" description="Helical" evidence="5">
    <location>
        <begin position="12"/>
        <end position="28"/>
    </location>
</feature>
<protein>
    <recommendedName>
        <fullName evidence="5">NADH-quinone oxidoreductase subunit N</fullName>
        <ecNumber evidence="5">7.1.1.-</ecNumber>
    </recommendedName>
    <alternativeName>
        <fullName evidence="5">NADH dehydrogenase I subunit N</fullName>
    </alternativeName>
    <alternativeName>
        <fullName evidence="5">NDH-1 subunit N</fullName>
    </alternativeName>
</protein>
<feature type="domain" description="NADH:quinone oxidoreductase/Mrp antiporter transmembrane" evidence="7">
    <location>
        <begin position="121"/>
        <end position="409"/>
    </location>
</feature>
<feature type="transmembrane region" description="Helical" evidence="5">
    <location>
        <begin position="439"/>
        <end position="458"/>
    </location>
</feature>
<feature type="transmembrane region" description="Helical" evidence="5">
    <location>
        <begin position="127"/>
        <end position="147"/>
    </location>
</feature>